<name>A0A1I0RS61_9BACT</name>
<dbReference type="OrthoDB" id="8263000at2"/>
<dbReference type="STRING" id="1267423.SAMN05216290_4045"/>
<protein>
    <submittedName>
        <fullName evidence="1">Uncharacterized protein</fullName>
    </submittedName>
</protein>
<dbReference type="RefSeq" id="WP_090261275.1">
    <property type="nucleotide sequence ID" value="NZ_FOIR01000006.1"/>
</dbReference>
<dbReference type="Proteomes" id="UP000199437">
    <property type="component" value="Unassembled WGS sequence"/>
</dbReference>
<sequence>MASPKTISKNEEVPEALDFQFLKSKGLDFIQELAGENWTDFNAHDPGITILEQLAYGLTELGYRSNLDFVDLLASQQKARKGKPKKDTFYTAAQILPSNPLTTKDYRKLIIDRVKGVRNIWILPLNSFTRRKNIKGLYLALLEPDYESGIDPETTQAQVKKQLNLHSNLGEAFEDVILLKKQEIYVQANIELESNVIAEAVHANIILELERLITRPLRFYSLKEMLDRGFNVNQIFDGPQLKNGFINNDFLREKDSIFYSNQLLNAIRNIEGVKAIEHFNILIEKQNEEGKNEYVDYFDELASQTVDEVVVVKWSHAAALGSKIYKNANDHNFFSYAKDGVHIHLYQKEVDRYLKALKAKVKLRFTQKHEHNYDFEVPKGEPFEIEQYHSIQHHFPKVYGLSKDGIPEKASATRKAQIYQLKAYLIFFEQIMTNYLAQLSRFNELFSLDKKLKKSYFTQVPTDIPQLYKVVGQLEKSPTEDFEQSFNKVVKQIMAELDSFYHRRKNFLAHLLARFGDDTMEFSPEKFNYYFDRDTHRQHTINNWINILENYPHLSGDKARSFDHTSPLWREDAELKNGSPNISVLEKRVRLTLGLPLEVKRIATNLNEQVRFDKKFPSSTSEIAKQHPEYELQPFSRLSVALFENEIDAEETVKKTSLKHIEIDEDLFRRGIWEDNLRIIRSPKTKNTYLLLFKMKEEQEHLHDTHKHKDALEKDLREYVNSMNVAEEQQKVEILLKSSGKPLYVFEFKIDENGRKAQKHNGIYRVLATYRSYDNAHQAAENLKQKLVKMNLGSEGFYVLDHILLRPRDKKVRVNILLNDPSADWSFRLTKAHKLTGIEKGIRKDIRLLRSLSPTYELSRRGQRIIVWKDGDRTIGRCSQKYNSQQEAEIKAREIQAFFGRFSDFDIYDPEKIKFKREVENSNHPLHHYSFTITVFLSGWTARFKDPEFRNLVEILFRKNTPAHIGINFKWLGLNDMVLFESMYDDWLFENRKSQIDFDTLNQISDNLLHFAKRSPK</sequence>
<accession>A0A1I0RS61</accession>
<dbReference type="EMBL" id="FOIR01000006">
    <property type="protein sequence ID" value="SEW44178.1"/>
    <property type="molecule type" value="Genomic_DNA"/>
</dbReference>
<keyword evidence="2" id="KW-1185">Reference proteome</keyword>
<proteinExistence type="predicted"/>
<evidence type="ECO:0000313" key="2">
    <source>
        <dbReference type="Proteomes" id="UP000199437"/>
    </source>
</evidence>
<reference evidence="2" key="1">
    <citation type="submission" date="2016-10" db="EMBL/GenBank/DDBJ databases">
        <authorList>
            <person name="Varghese N."/>
            <person name="Submissions S."/>
        </authorList>
    </citation>
    <scope>NUCLEOTIDE SEQUENCE [LARGE SCALE GENOMIC DNA]</scope>
    <source>
        <strain evidence="2">CGMCC 1.12402</strain>
    </source>
</reference>
<organism evidence="1 2">
    <name type="scientific">Roseivirga pacifica</name>
    <dbReference type="NCBI Taxonomy" id="1267423"/>
    <lineage>
        <taxon>Bacteria</taxon>
        <taxon>Pseudomonadati</taxon>
        <taxon>Bacteroidota</taxon>
        <taxon>Cytophagia</taxon>
        <taxon>Cytophagales</taxon>
        <taxon>Roseivirgaceae</taxon>
        <taxon>Roseivirga</taxon>
    </lineage>
</organism>
<evidence type="ECO:0000313" key="1">
    <source>
        <dbReference type="EMBL" id="SEW44178.1"/>
    </source>
</evidence>
<dbReference type="GeneID" id="99988708"/>
<gene>
    <name evidence="1" type="ORF">SAMN05216290_4045</name>
</gene>
<dbReference type="AlphaFoldDB" id="A0A1I0RS61"/>